<feature type="domain" description="THIF-type NAD/FAD binding fold" evidence="1">
    <location>
        <begin position="14"/>
        <end position="242"/>
    </location>
</feature>
<dbReference type="NCBIfam" id="NF004111">
    <property type="entry name" value="PRK05600.1"/>
    <property type="match status" value="1"/>
</dbReference>
<dbReference type="PANTHER" id="PTHR10953:SF102">
    <property type="entry name" value="ADENYLYLTRANSFERASE AND SULFURTRANSFERASE MOCS3"/>
    <property type="match status" value="1"/>
</dbReference>
<dbReference type="RefSeq" id="WP_014836548.1">
    <property type="nucleotide sequence ID" value="NZ_AP019662.1"/>
</dbReference>
<dbReference type="InterPro" id="IPR045886">
    <property type="entry name" value="ThiF/MoeB/HesA"/>
</dbReference>
<dbReference type="Gene3D" id="3.40.250.10">
    <property type="entry name" value="Rhodanese-like domain"/>
    <property type="match status" value="1"/>
</dbReference>
<dbReference type="CDD" id="cd00757">
    <property type="entry name" value="ThiF_MoeB_HesA_family"/>
    <property type="match status" value="1"/>
</dbReference>
<sequence length="380" mass="40170">METSLPLSELHRVSRQMLLPGFGLSQQEALHNAHVLVVGIGGLGCPIVQQLAAAGVGKMTLIDHDTVDITNIHRQILFSADECGLPKVEVAARRAQALQPGIVIEARNETLTARNACELVAGADIVLDGSDTFSSKYLVADAAEIVGTPLVWGTVLGFHGDVALWHSGPCKRGVGLRDVFPYQLPADAVPTCATAGVLGVTTSVVGGLMSTTALAWLSGLDRTVGKILSYDAIPATIRQIQAVADPQRGLTTSLSDYAAAASCEFSKESTAKENSLLLQRVLAGEAALLDIRELHEVLLDPFPPHYSPHMVPLSSIVSEDCARTALLDAAQTQSQRTIVVACASGQRSQQFIAQYNDLAVQASITLLNLPGGNNKRKESA</sequence>
<dbReference type="Pfam" id="PF00899">
    <property type="entry name" value="ThiF"/>
    <property type="match status" value="1"/>
</dbReference>
<organism evidence="2 3">
    <name type="scientific">Corynebacterium ulcerans</name>
    <dbReference type="NCBI Taxonomy" id="65058"/>
    <lineage>
        <taxon>Bacteria</taxon>
        <taxon>Bacillati</taxon>
        <taxon>Actinomycetota</taxon>
        <taxon>Actinomycetes</taxon>
        <taxon>Mycobacteriales</taxon>
        <taxon>Corynebacteriaceae</taxon>
        <taxon>Corynebacterium</taxon>
    </lineage>
</organism>
<dbReference type="Gene3D" id="3.40.50.720">
    <property type="entry name" value="NAD(P)-binding Rossmann-like Domain"/>
    <property type="match status" value="1"/>
</dbReference>
<reference evidence="2 3" key="1">
    <citation type="submission" date="2021-11" db="EMBL/GenBank/DDBJ databases">
        <title>Whole genome sequences of diphtheriae toxin producing Corynebacterium ulcerans isolates from cats in Osaka, Japan.</title>
        <authorList>
            <person name="Umeda K."/>
            <person name="Hirai Y."/>
        </authorList>
    </citation>
    <scope>NUCLEOTIDE SEQUENCE [LARGE SCALE GENOMIC DNA]</scope>
    <source>
        <strain evidence="2 3">12109B-1</strain>
    </source>
</reference>
<accession>A0ABD0BHV2</accession>
<protein>
    <submittedName>
        <fullName evidence="2">Thiamine biosynthesis protein ThiF</fullName>
    </submittedName>
</protein>
<evidence type="ECO:0000313" key="2">
    <source>
        <dbReference type="EMBL" id="GJJ43668.1"/>
    </source>
</evidence>
<name>A0ABD0BHV2_CORUL</name>
<dbReference type="InterPro" id="IPR000594">
    <property type="entry name" value="ThiF_NAD_FAD-bd"/>
</dbReference>
<dbReference type="AlphaFoldDB" id="A0ABD0BHV2"/>
<comment type="caution">
    <text evidence="2">The sequence shown here is derived from an EMBL/GenBank/DDBJ whole genome shotgun (WGS) entry which is preliminary data.</text>
</comment>
<dbReference type="InterPro" id="IPR035985">
    <property type="entry name" value="Ubiquitin-activating_enz"/>
</dbReference>
<proteinExistence type="predicted"/>
<dbReference type="EMBL" id="BQFK01000005">
    <property type="protein sequence ID" value="GJJ43668.1"/>
    <property type="molecule type" value="Genomic_DNA"/>
</dbReference>
<evidence type="ECO:0000259" key="1">
    <source>
        <dbReference type="Pfam" id="PF00899"/>
    </source>
</evidence>
<evidence type="ECO:0000313" key="3">
    <source>
        <dbReference type="Proteomes" id="UP001205910"/>
    </source>
</evidence>
<dbReference type="InterPro" id="IPR036873">
    <property type="entry name" value="Rhodanese-like_dom_sf"/>
</dbReference>
<dbReference type="Proteomes" id="UP001205910">
    <property type="component" value="Unassembled WGS sequence"/>
</dbReference>
<gene>
    <name evidence="2" type="ORF">CULCOIPH005_18570</name>
</gene>
<dbReference type="PANTHER" id="PTHR10953">
    <property type="entry name" value="UBIQUITIN-ACTIVATING ENZYME E1"/>
    <property type="match status" value="1"/>
</dbReference>
<dbReference type="SUPFAM" id="SSF69572">
    <property type="entry name" value="Activating enzymes of the ubiquitin-like proteins"/>
    <property type="match status" value="1"/>
</dbReference>